<dbReference type="OrthoDB" id="542931at2759"/>
<dbReference type="Pfam" id="PF09801">
    <property type="entry name" value="SYS1"/>
    <property type="match status" value="1"/>
</dbReference>
<dbReference type="GO" id="GO:0000139">
    <property type="term" value="C:Golgi membrane"/>
    <property type="evidence" value="ECO:0007669"/>
    <property type="project" value="UniProtKB-SubCell"/>
</dbReference>
<accession>A0A9N8HM62</accession>
<feature type="region of interest" description="Disordered" evidence="9">
    <location>
        <begin position="1"/>
        <end position="61"/>
    </location>
</feature>
<protein>
    <submittedName>
        <fullName evidence="11">Protein SYS1 homolog</fullName>
    </submittedName>
</protein>
<evidence type="ECO:0000313" key="11">
    <source>
        <dbReference type="EMBL" id="CAB9515533.1"/>
    </source>
</evidence>
<feature type="transmembrane region" description="Helical" evidence="10">
    <location>
        <begin position="123"/>
        <end position="141"/>
    </location>
</feature>
<keyword evidence="8 10" id="KW-0472">Membrane</keyword>
<comment type="similarity">
    <text evidence="2">Belongs to the SYS1 family.</text>
</comment>
<evidence type="ECO:0000256" key="1">
    <source>
        <dbReference type="ARBA" id="ARBA00004653"/>
    </source>
</evidence>
<feature type="transmembrane region" description="Helical" evidence="10">
    <location>
        <begin position="83"/>
        <end position="103"/>
    </location>
</feature>
<keyword evidence="6 10" id="KW-1133">Transmembrane helix</keyword>
<feature type="transmembrane region" description="Helical" evidence="10">
    <location>
        <begin position="148"/>
        <end position="168"/>
    </location>
</feature>
<feature type="compositionally biased region" description="Polar residues" evidence="9">
    <location>
        <begin position="8"/>
        <end position="22"/>
    </location>
</feature>
<dbReference type="PANTHER" id="PTHR12952">
    <property type="entry name" value="SYS1"/>
    <property type="match status" value="1"/>
</dbReference>
<evidence type="ECO:0000256" key="2">
    <source>
        <dbReference type="ARBA" id="ARBA00008160"/>
    </source>
</evidence>
<gene>
    <name evidence="11" type="ORF">SEMRO_721_G192780.1</name>
</gene>
<evidence type="ECO:0000256" key="6">
    <source>
        <dbReference type="ARBA" id="ARBA00022989"/>
    </source>
</evidence>
<dbReference type="GO" id="GO:0005802">
    <property type="term" value="C:trans-Golgi network"/>
    <property type="evidence" value="ECO:0007669"/>
    <property type="project" value="TreeGrafter"/>
</dbReference>
<keyword evidence="5" id="KW-0653">Protein transport</keyword>
<dbReference type="Proteomes" id="UP001153069">
    <property type="component" value="Unassembled WGS sequence"/>
</dbReference>
<name>A0A9N8HM62_9STRA</name>
<evidence type="ECO:0000256" key="10">
    <source>
        <dbReference type="SAM" id="Phobius"/>
    </source>
</evidence>
<dbReference type="EMBL" id="CAICTM010000720">
    <property type="protein sequence ID" value="CAB9515533.1"/>
    <property type="molecule type" value="Genomic_DNA"/>
</dbReference>
<keyword evidence="3" id="KW-0813">Transport</keyword>
<comment type="caution">
    <text evidence="11">The sequence shown here is derived from an EMBL/GenBank/DDBJ whole genome shotgun (WGS) entry which is preliminary data.</text>
</comment>
<keyword evidence="4 10" id="KW-0812">Transmembrane</keyword>
<evidence type="ECO:0000256" key="7">
    <source>
        <dbReference type="ARBA" id="ARBA00023034"/>
    </source>
</evidence>
<dbReference type="InterPro" id="IPR019185">
    <property type="entry name" value="Integral_membrane_SYS1-rel"/>
</dbReference>
<reference evidence="11" key="1">
    <citation type="submission" date="2020-06" db="EMBL/GenBank/DDBJ databases">
        <authorList>
            <consortium name="Plant Systems Biology data submission"/>
        </authorList>
    </citation>
    <scope>NUCLEOTIDE SEQUENCE</scope>
    <source>
        <strain evidence="11">D6</strain>
    </source>
</reference>
<dbReference type="AlphaFoldDB" id="A0A9N8HM62"/>
<evidence type="ECO:0000256" key="9">
    <source>
        <dbReference type="SAM" id="MobiDB-lite"/>
    </source>
</evidence>
<proteinExistence type="inferred from homology"/>
<dbReference type="GO" id="GO:0006895">
    <property type="term" value="P:Golgi to endosome transport"/>
    <property type="evidence" value="ECO:0007669"/>
    <property type="project" value="TreeGrafter"/>
</dbReference>
<dbReference type="GO" id="GO:0034067">
    <property type="term" value="P:protein localization to Golgi apparatus"/>
    <property type="evidence" value="ECO:0007669"/>
    <property type="project" value="TreeGrafter"/>
</dbReference>
<comment type="subcellular location">
    <subcellularLocation>
        <location evidence="1">Golgi apparatus membrane</location>
        <topology evidence="1">Multi-pass membrane protein</topology>
    </subcellularLocation>
</comment>
<organism evidence="11 12">
    <name type="scientific">Seminavis robusta</name>
    <dbReference type="NCBI Taxonomy" id="568900"/>
    <lineage>
        <taxon>Eukaryota</taxon>
        <taxon>Sar</taxon>
        <taxon>Stramenopiles</taxon>
        <taxon>Ochrophyta</taxon>
        <taxon>Bacillariophyta</taxon>
        <taxon>Bacillariophyceae</taxon>
        <taxon>Bacillariophycidae</taxon>
        <taxon>Naviculales</taxon>
        <taxon>Naviculaceae</taxon>
        <taxon>Seminavis</taxon>
    </lineage>
</organism>
<keyword evidence="7" id="KW-0333">Golgi apparatus</keyword>
<evidence type="ECO:0000256" key="5">
    <source>
        <dbReference type="ARBA" id="ARBA00022927"/>
    </source>
</evidence>
<keyword evidence="12" id="KW-1185">Reference proteome</keyword>
<feature type="transmembrane region" description="Helical" evidence="10">
    <location>
        <begin position="174"/>
        <end position="193"/>
    </location>
</feature>
<dbReference type="GO" id="GO:0043001">
    <property type="term" value="P:Golgi to plasma membrane protein transport"/>
    <property type="evidence" value="ECO:0007669"/>
    <property type="project" value="TreeGrafter"/>
</dbReference>
<dbReference type="GO" id="GO:0005829">
    <property type="term" value="C:cytosol"/>
    <property type="evidence" value="ECO:0007669"/>
    <property type="project" value="GOC"/>
</dbReference>
<evidence type="ECO:0000256" key="3">
    <source>
        <dbReference type="ARBA" id="ARBA00022448"/>
    </source>
</evidence>
<evidence type="ECO:0000313" key="12">
    <source>
        <dbReference type="Proteomes" id="UP001153069"/>
    </source>
</evidence>
<feature type="compositionally biased region" description="Low complexity" evidence="9">
    <location>
        <begin position="23"/>
        <end position="44"/>
    </location>
</feature>
<sequence>MSGRRINISPTASFNLGSRSMESNGSGNVGSNNVPSPTAVQATTPPAPRSRRGATSRGRKDDKKDFNARLICSQIVSMQCFHYVFLGLCFQINRVIYGTSITIDRIFTDHYLKVWSYRGLPDTLAVLTSSIAGAVLLAIIVEKSKKCLDFSFTLFLIHLSVCTAYDGMPKTWDWWIVNVLGTIIMILLGEYVCSLREMSDIPLLQI</sequence>
<evidence type="ECO:0000256" key="8">
    <source>
        <dbReference type="ARBA" id="ARBA00023136"/>
    </source>
</evidence>
<evidence type="ECO:0000256" key="4">
    <source>
        <dbReference type="ARBA" id="ARBA00022692"/>
    </source>
</evidence>
<dbReference type="PANTHER" id="PTHR12952:SF0">
    <property type="entry name" value="PROTEIN SYS1 HOMOLOG"/>
    <property type="match status" value="1"/>
</dbReference>